<keyword evidence="4" id="KW-1185">Reference proteome</keyword>
<accession>A0AAI8W0Y8</accession>
<dbReference type="GO" id="GO:0016787">
    <property type="term" value="F:hydrolase activity"/>
    <property type="evidence" value="ECO:0007669"/>
    <property type="project" value="UniProtKB-KW"/>
</dbReference>
<evidence type="ECO:0000313" key="3">
    <source>
        <dbReference type="EMBL" id="CAK3733238.1"/>
    </source>
</evidence>
<dbReference type="InterPro" id="IPR029058">
    <property type="entry name" value="AB_hydrolase_fold"/>
</dbReference>
<organism evidence="3 4">
    <name type="scientific">Lecanosticta acicola</name>
    <dbReference type="NCBI Taxonomy" id="111012"/>
    <lineage>
        <taxon>Eukaryota</taxon>
        <taxon>Fungi</taxon>
        <taxon>Dikarya</taxon>
        <taxon>Ascomycota</taxon>
        <taxon>Pezizomycotina</taxon>
        <taxon>Dothideomycetes</taxon>
        <taxon>Dothideomycetidae</taxon>
        <taxon>Mycosphaerellales</taxon>
        <taxon>Mycosphaerellaceae</taxon>
        <taxon>Lecanosticta</taxon>
    </lineage>
</organism>
<dbReference type="GO" id="GO:0019748">
    <property type="term" value="P:secondary metabolic process"/>
    <property type="evidence" value="ECO:0007669"/>
    <property type="project" value="TreeGrafter"/>
</dbReference>
<proteinExistence type="predicted"/>
<dbReference type="EMBL" id="CAVMBE010000001">
    <property type="protein sequence ID" value="CAK3733238.1"/>
    <property type="molecule type" value="Genomic_DNA"/>
</dbReference>
<dbReference type="PANTHER" id="PTHR48070:SF7">
    <property type="entry name" value="SERINE HYDROLASE FSH DOMAIN-CONTAINING PROTEIN-RELATED"/>
    <property type="match status" value="1"/>
</dbReference>
<name>A0AAI8W0Y8_9PEZI</name>
<evidence type="ECO:0000259" key="2">
    <source>
        <dbReference type="Pfam" id="PF03959"/>
    </source>
</evidence>
<dbReference type="Pfam" id="PF03959">
    <property type="entry name" value="FSH1"/>
    <property type="match status" value="1"/>
</dbReference>
<dbReference type="Proteomes" id="UP001296104">
    <property type="component" value="Unassembled WGS sequence"/>
</dbReference>
<dbReference type="AlphaFoldDB" id="A0AAI8W0Y8"/>
<dbReference type="PANTHER" id="PTHR48070">
    <property type="entry name" value="ESTERASE OVCA2"/>
    <property type="match status" value="1"/>
</dbReference>
<reference evidence="3" key="1">
    <citation type="submission" date="2023-11" db="EMBL/GenBank/DDBJ databases">
        <authorList>
            <person name="Alioto T."/>
            <person name="Alioto T."/>
            <person name="Gomez Garrido J."/>
        </authorList>
    </citation>
    <scope>NUCLEOTIDE SEQUENCE</scope>
</reference>
<keyword evidence="1" id="KW-0378">Hydrolase</keyword>
<dbReference type="InterPro" id="IPR050593">
    <property type="entry name" value="LovG"/>
</dbReference>
<gene>
    <name evidence="3" type="ORF">LECACI_7A000006</name>
</gene>
<dbReference type="Gene3D" id="3.40.50.1820">
    <property type="entry name" value="alpha/beta hydrolase"/>
    <property type="match status" value="1"/>
</dbReference>
<dbReference type="SUPFAM" id="SSF53474">
    <property type="entry name" value="alpha/beta-Hydrolases"/>
    <property type="match status" value="1"/>
</dbReference>
<evidence type="ECO:0000256" key="1">
    <source>
        <dbReference type="ARBA" id="ARBA00022801"/>
    </source>
</evidence>
<protein>
    <recommendedName>
        <fullName evidence="2">Serine hydrolase domain-containing protein</fullName>
    </recommendedName>
</protein>
<sequence>MRILCLHGAGTSAEIFKSQTSALRWKLDETEYKFDFLDAPHPWKPGPGVGPFFDGPYYSWWTDWNENGVKAAVDELLKYLKAQDEPYDALMGFSQGCHLIAMAIMWHQKDFPGEPLPFKGAIFLCGGVPLYVLEKWIHVPEETKRIIRESGDALTNVRAQTPLKVEKMLQTGERSSLWDMPTALWDGKDEKIGPTWDTPSFTKTNVFGLDVSNLPQHVQIDIPTFHVYGHKDPMCTASLILSNLCREDRRQVYDHGGGHDIPRPSWVSEDLAGGIRRVKERIAEGKGLR</sequence>
<dbReference type="GO" id="GO:0005634">
    <property type="term" value="C:nucleus"/>
    <property type="evidence" value="ECO:0007669"/>
    <property type="project" value="TreeGrafter"/>
</dbReference>
<dbReference type="GO" id="GO:0005737">
    <property type="term" value="C:cytoplasm"/>
    <property type="evidence" value="ECO:0007669"/>
    <property type="project" value="TreeGrafter"/>
</dbReference>
<evidence type="ECO:0000313" key="4">
    <source>
        <dbReference type="Proteomes" id="UP001296104"/>
    </source>
</evidence>
<comment type="caution">
    <text evidence="3">The sequence shown here is derived from an EMBL/GenBank/DDBJ whole genome shotgun (WGS) entry which is preliminary data.</text>
</comment>
<dbReference type="InterPro" id="IPR005645">
    <property type="entry name" value="FSH-like_dom"/>
</dbReference>
<feature type="domain" description="Serine hydrolase" evidence="2">
    <location>
        <begin position="1"/>
        <end position="263"/>
    </location>
</feature>